<dbReference type="Gene3D" id="3.30.950.10">
    <property type="entry name" value="Methyltransferase, Cobalt-precorrin-4 Transmethylase, Domain 2"/>
    <property type="match status" value="1"/>
</dbReference>
<dbReference type="Gene3D" id="3.30.160.110">
    <property type="entry name" value="Siroheme synthase, domain 2"/>
    <property type="match status" value="1"/>
</dbReference>
<keyword evidence="3" id="KW-0169">Cobalamin biosynthesis</keyword>
<feature type="domain" description="Tetrapyrrole methylase" evidence="15">
    <location>
        <begin position="219"/>
        <end position="428"/>
    </location>
</feature>
<dbReference type="InterPro" id="IPR019478">
    <property type="entry name" value="Sirohaem_synthase_dimer_dom"/>
</dbReference>
<dbReference type="InterPro" id="IPR037115">
    <property type="entry name" value="Sirohaem_synt_dimer_dom_sf"/>
</dbReference>
<dbReference type="NCBIfam" id="TIGR01470">
    <property type="entry name" value="cysG_Nterm"/>
    <property type="match status" value="1"/>
</dbReference>
<dbReference type="InterPro" id="IPR006367">
    <property type="entry name" value="Sirohaem_synthase_N"/>
</dbReference>
<dbReference type="InterPro" id="IPR036291">
    <property type="entry name" value="NAD(P)-bd_dom_sf"/>
</dbReference>
<dbReference type="GO" id="GO:0043115">
    <property type="term" value="F:precorrin-2 dehydrogenase activity"/>
    <property type="evidence" value="ECO:0007669"/>
    <property type="project" value="UniProtKB-EC"/>
</dbReference>
<evidence type="ECO:0000256" key="12">
    <source>
        <dbReference type="ARBA" id="ARBA00025705"/>
    </source>
</evidence>
<evidence type="ECO:0000256" key="2">
    <source>
        <dbReference type="ARBA" id="ARBA00005879"/>
    </source>
</evidence>
<dbReference type="InterPro" id="IPR012409">
    <property type="entry name" value="Sirohaem_synth"/>
</dbReference>
<evidence type="ECO:0000256" key="14">
    <source>
        <dbReference type="RuleBase" id="RU003960"/>
    </source>
</evidence>
<evidence type="ECO:0000259" key="15">
    <source>
        <dbReference type="Pfam" id="PF00590"/>
    </source>
</evidence>
<dbReference type="PIRSF" id="PIRSF036426">
    <property type="entry name" value="Sirohaem_synth"/>
    <property type="match status" value="1"/>
</dbReference>
<keyword evidence="4 14" id="KW-0489">Methyltransferase</keyword>
<evidence type="ECO:0000313" key="18">
    <source>
        <dbReference type="Proteomes" id="UP000824281"/>
    </source>
</evidence>
<dbReference type="NCBIfam" id="NF007922">
    <property type="entry name" value="PRK10637.1"/>
    <property type="match status" value="1"/>
</dbReference>
<dbReference type="EC" id="1.3.1.76" evidence="17"/>
<dbReference type="EC" id="2.1.1.107" evidence="17"/>
<dbReference type="SUPFAM" id="SSF51735">
    <property type="entry name" value="NAD(P)-binding Rossmann-fold domains"/>
    <property type="match status" value="1"/>
</dbReference>
<dbReference type="Gene3D" id="1.10.8.210">
    <property type="entry name" value="Sirohaem synthase, dimerisation domain"/>
    <property type="match status" value="1"/>
</dbReference>
<keyword evidence="11" id="KW-0511">Multifunctional enzyme</keyword>
<reference evidence="17 18" key="1">
    <citation type="submission" date="2021-08" db="EMBL/GenBank/DDBJ databases">
        <title>Comparative Genomics Analysis of the Genus Qipengyuania Reveals Extensive Genetic Diversity and Metabolic Versatility, Including the Description of Fifteen Novel Species.</title>
        <authorList>
            <person name="Liu Y."/>
        </authorList>
    </citation>
    <scope>NUCLEOTIDE SEQUENCE [LARGE SCALE GENOMIC DNA]</scope>
    <source>
        <strain evidence="17 18">1NDH13</strain>
    </source>
</reference>
<feature type="domain" description="Sirohaem synthase dimerisation" evidence="16">
    <location>
        <begin position="152"/>
        <end position="207"/>
    </location>
</feature>
<dbReference type="PROSITE" id="PS00840">
    <property type="entry name" value="SUMT_2"/>
    <property type="match status" value="1"/>
</dbReference>
<dbReference type="InterPro" id="IPR050161">
    <property type="entry name" value="Siro_Cobalamin_biosynth"/>
</dbReference>
<dbReference type="Gene3D" id="3.40.1010.10">
    <property type="entry name" value="Cobalt-precorrin-4 Transmethylase, Domain 1"/>
    <property type="match status" value="1"/>
</dbReference>
<evidence type="ECO:0000256" key="10">
    <source>
        <dbReference type="ARBA" id="ARBA00023244"/>
    </source>
</evidence>
<keyword evidence="8" id="KW-0520">NAD</keyword>
<dbReference type="NCBIfam" id="TIGR01469">
    <property type="entry name" value="cobA_cysG_Cterm"/>
    <property type="match status" value="1"/>
</dbReference>
<dbReference type="SUPFAM" id="SSF75615">
    <property type="entry name" value="Siroheme synthase middle domains-like"/>
    <property type="match status" value="1"/>
</dbReference>
<protein>
    <submittedName>
        <fullName evidence="17">Siroheme synthase CysG</fullName>
        <ecNumber evidence="17">1.3.1.76</ecNumber>
        <ecNumber evidence="17">2.1.1.107</ecNumber>
        <ecNumber evidence="17">4.99.1.4</ecNumber>
    </submittedName>
</protein>
<dbReference type="GO" id="GO:0032259">
    <property type="term" value="P:methylation"/>
    <property type="evidence" value="ECO:0007669"/>
    <property type="project" value="UniProtKB-KW"/>
</dbReference>
<dbReference type="Pfam" id="PF10414">
    <property type="entry name" value="CysG_dimeriser"/>
    <property type="match status" value="1"/>
</dbReference>
<evidence type="ECO:0000313" key="17">
    <source>
        <dbReference type="EMBL" id="QZD90386.1"/>
    </source>
</evidence>
<evidence type="ECO:0000256" key="1">
    <source>
        <dbReference type="ARBA" id="ARBA00005010"/>
    </source>
</evidence>
<keyword evidence="18" id="KW-1185">Reference proteome</keyword>
<dbReference type="NCBIfam" id="NF004790">
    <property type="entry name" value="PRK06136.1"/>
    <property type="match status" value="1"/>
</dbReference>
<evidence type="ECO:0000256" key="9">
    <source>
        <dbReference type="ARBA" id="ARBA00023239"/>
    </source>
</evidence>
<dbReference type="InterPro" id="IPR014777">
    <property type="entry name" value="4pyrrole_Mease_sub1"/>
</dbReference>
<gene>
    <name evidence="17" type="primary">cysG</name>
    <name evidence="17" type="ORF">K3148_03030</name>
</gene>
<dbReference type="PANTHER" id="PTHR45790">
    <property type="entry name" value="SIROHEME SYNTHASE-RELATED"/>
    <property type="match status" value="1"/>
</dbReference>
<dbReference type="InterPro" id="IPR014776">
    <property type="entry name" value="4pyrrole_Mease_sub2"/>
</dbReference>
<dbReference type="EC" id="4.99.1.4" evidence="17"/>
<dbReference type="GO" id="GO:0051266">
    <property type="term" value="F:sirohydrochlorin ferrochelatase activity"/>
    <property type="evidence" value="ECO:0007669"/>
    <property type="project" value="UniProtKB-EC"/>
</dbReference>
<comment type="catalytic activity">
    <reaction evidence="13">
        <text>precorrin-2 + NAD(+) = sirohydrochlorin + NADH + 2 H(+)</text>
        <dbReference type="Rhea" id="RHEA:15613"/>
        <dbReference type="ChEBI" id="CHEBI:15378"/>
        <dbReference type="ChEBI" id="CHEBI:57540"/>
        <dbReference type="ChEBI" id="CHEBI:57945"/>
        <dbReference type="ChEBI" id="CHEBI:58351"/>
        <dbReference type="ChEBI" id="CHEBI:58827"/>
        <dbReference type="EC" id="1.3.1.76"/>
    </reaction>
</comment>
<keyword evidence="9 17" id="KW-0456">Lyase</keyword>
<dbReference type="Pfam" id="PF00590">
    <property type="entry name" value="TP_methylase"/>
    <property type="match status" value="1"/>
</dbReference>
<keyword evidence="5 14" id="KW-0808">Transferase</keyword>
<keyword evidence="6" id="KW-0949">S-adenosyl-L-methionine</keyword>
<dbReference type="InterPro" id="IPR000878">
    <property type="entry name" value="4pyrrol_Mease"/>
</dbReference>
<evidence type="ECO:0000256" key="6">
    <source>
        <dbReference type="ARBA" id="ARBA00022691"/>
    </source>
</evidence>
<evidence type="ECO:0000256" key="4">
    <source>
        <dbReference type="ARBA" id="ARBA00022603"/>
    </source>
</evidence>
<evidence type="ECO:0000256" key="13">
    <source>
        <dbReference type="ARBA" id="ARBA00047561"/>
    </source>
</evidence>
<dbReference type="InterPro" id="IPR035996">
    <property type="entry name" value="4pyrrol_Methylase_sf"/>
</dbReference>
<evidence type="ECO:0000256" key="8">
    <source>
        <dbReference type="ARBA" id="ARBA00023027"/>
    </source>
</evidence>
<name>A0ABX8ZMZ8_9SPHN</name>
<comment type="pathway">
    <text evidence="12">Porphyrin-containing compound metabolism; siroheme biosynthesis; precorrin-2 from uroporphyrinogen III: step 1/1.</text>
</comment>
<comment type="similarity">
    <text evidence="2 14">Belongs to the precorrin methyltransferase family.</text>
</comment>
<organism evidence="17 18">
    <name type="scientific">Qipengyuania aurantiaca</name>
    <dbReference type="NCBI Taxonomy" id="2867233"/>
    <lineage>
        <taxon>Bacteria</taxon>
        <taxon>Pseudomonadati</taxon>
        <taxon>Pseudomonadota</taxon>
        <taxon>Alphaproteobacteria</taxon>
        <taxon>Sphingomonadales</taxon>
        <taxon>Erythrobacteraceae</taxon>
        <taxon>Qipengyuania</taxon>
    </lineage>
</organism>
<comment type="pathway">
    <text evidence="1">Porphyrin-containing compound metabolism; siroheme biosynthesis; sirohydrochlorin from precorrin-2: step 1/1.</text>
</comment>
<keyword evidence="7 17" id="KW-0560">Oxidoreductase</keyword>
<dbReference type="Pfam" id="PF13241">
    <property type="entry name" value="NAD_binding_7"/>
    <property type="match status" value="1"/>
</dbReference>
<dbReference type="GO" id="GO:0004851">
    <property type="term" value="F:uroporphyrin-III C-methyltransferase activity"/>
    <property type="evidence" value="ECO:0007669"/>
    <property type="project" value="UniProtKB-EC"/>
</dbReference>
<dbReference type="CDD" id="cd11642">
    <property type="entry name" value="SUMT"/>
    <property type="match status" value="1"/>
</dbReference>
<dbReference type="InterPro" id="IPR003043">
    <property type="entry name" value="Uropor_MeTrfase_CS"/>
</dbReference>
<dbReference type="PANTHER" id="PTHR45790:SF3">
    <property type="entry name" value="S-ADENOSYL-L-METHIONINE-DEPENDENT UROPORPHYRINOGEN III METHYLTRANSFERASE, CHLOROPLASTIC"/>
    <property type="match status" value="1"/>
</dbReference>
<keyword evidence="10" id="KW-0627">Porphyrin biosynthesis</keyword>
<proteinExistence type="inferred from homology"/>
<dbReference type="Gene3D" id="3.40.50.720">
    <property type="entry name" value="NAD(P)-binding Rossmann-like Domain"/>
    <property type="match status" value="1"/>
</dbReference>
<evidence type="ECO:0000256" key="7">
    <source>
        <dbReference type="ARBA" id="ARBA00023002"/>
    </source>
</evidence>
<dbReference type="InterPro" id="IPR006366">
    <property type="entry name" value="CobA/CysG_C"/>
</dbReference>
<evidence type="ECO:0000256" key="3">
    <source>
        <dbReference type="ARBA" id="ARBA00022573"/>
    </source>
</evidence>
<dbReference type="Proteomes" id="UP000824281">
    <property type="component" value="Chromosome"/>
</dbReference>
<evidence type="ECO:0000256" key="5">
    <source>
        <dbReference type="ARBA" id="ARBA00022679"/>
    </source>
</evidence>
<dbReference type="SUPFAM" id="SSF53790">
    <property type="entry name" value="Tetrapyrrole methylase"/>
    <property type="match status" value="1"/>
</dbReference>
<evidence type="ECO:0000259" key="16">
    <source>
        <dbReference type="Pfam" id="PF10414"/>
    </source>
</evidence>
<evidence type="ECO:0000256" key="11">
    <source>
        <dbReference type="ARBA" id="ARBA00023268"/>
    </source>
</evidence>
<dbReference type="EMBL" id="CP081295">
    <property type="protein sequence ID" value="QZD90386.1"/>
    <property type="molecule type" value="Genomic_DNA"/>
</dbReference>
<dbReference type="RefSeq" id="WP_221425857.1">
    <property type="nucleotide sequence ID" value="NZ_CP081295.1"/>
</dbReference>
<accession>A0ABX8ZMZ8</accession>
<sequence length="466" mass="49326">MRYLPIFLDTSASRIIVSGAGGAATAKLRLLVKSQARITVFGSSPTDQVLRWAEEGRVEHVERFPAPADLAGADLLYVAREDSEDAMEHDVAMGRAAGLLVTAVDTPALCDFITPAIVDRDPVVIAIGTEGTAPMLARQLKARIEGLVSQSTGELAKLAATLRHRANAVAAGSKRRGLWARFFGEEGRRAFADGGAPAAEDLFETLLDEAGTRGSEGHVALVGAGPGDPELLTRKAHRLLGDADVVIHDRLVSPQVMELARREAQIIEVGKSPYGTSWKQGDIDALIVTEAQKGQKVVRLKSGDPGIYGRLDEEVTALERAGVSFEVVPGITAAIAGAAELGQSLTRRGRNSSLRFLTGHDIDGFAEHDWNSLAAPGATAAIYMGVRAARFIQGRLIMHGAHTSTPVTVIENVSRLDRKQVAATLADLPEAMAKGSIKGPAILYLGIAPRTAQGSGLIDERTATHA</sequence>